<accession>A0A0D2NXJ2</accession>
<keyword evidence="3" id="KW-0472">Membrane</keyword>
<organism evidence="4 5">
    <name type="scientific">Gossypium raimondii</name>
    <name type="common">Peruvian cotton</name>
    <name type="synonym">Gossypium klotzschianum subsp. raimondii</name>
    <dbReference type="NCBI Taxonomy" id="29730"/>
    <lineage>
        <taxon>Eukaryota</taxon>
        <taxon>Viridiplantae</taxon>
        <taxon>Streptophyta</taxon>
        <taxon>Embryophyta</taxon>
        <taxon>Tracheophyta</taxon>
        <taxon>Spermatophyta</taxon>
        <taxon>Magnoliopsida</taxon>
        <taxon>eudicotyledons</taxon>
        <taxon>Gunneridae</taxon>
        <taxon>Pentapetalae</taxon>
        <taxon>rosids</taxon>
        <taxon>malvids</taxon>
        <taxon>Malvales</taxon>
        <taxon>Malvaceae</taxon>
        <taxon>Malvoideae</taxon>
        <taxon>Gossypium</taxon>
    </lineage>
</organism>
<keyword evidence="1" id="KW-0175">Coiled coil</keyword>
<protein>
    <submittedName>
        <fullName evidence="4">Uncharacterized protein</fullName>
    </submittedName>
</protein>
<reference evidence="4 5" key="1">
    <citation type="journal article" date="2012" name="Nature">
        <title>Repeated polyploidization of Gossypium genomes and the evolution of spinnable cotton fibres.</title>
        <authorList>
            <person name="Paterson A.H."/>
            <person name="Wendel J.F."/>
            <person name="Gundlach H."/>
            <person name="Guo H."/>
            <person name="Jenkins J."/>
            <person name="Jin D."/>
            <person name="Llewellyn D."/>
            <person name="Showmaker K.C."/>
            <person name="Shu S."/>
            <person name="Udall J."/>
            <person name="Yoo M.J."/>
            <person name="Byers R."/>
            <person name="Chen W."/>
            <person name="Doron-Faigenboim A."/>
            <person name="Duke M.V."/>
            <person name="Gong L."/>
            <person name="Grimwood J."/>
            <person name="Grover C."/>
            <person name="Grupp K."/>
            <person name="Hu G."/>
            <person name="Lee T.H."/>
            <person name="Li J."/>
            <person name="Lin L."/>
            <person name="Liu T."/>
            <person name="Marler B.S."/>
            <person name="Page J.T."/>
            <person name="Roberts A.W."/>
            <person name="Romanel E."/>
            <person name="Sanders W.S."/>
            <person name="Szadkowski E."/>
            <person name="Tan X."/>
            <person name="Tang H."/>
            <person name="Xu C."/>
            <person name="Wang J."/>
            <person name="Wang Z."/>
            <person name="Zhang D."/>
            <person name="Zhang L."/>
            <person name="Ashrafi H."/>
            <person name="Bedon F."/>
            <person name="Bowers J.E."/>
            <person name="Brubaker C.L."/>
            <person name="Chee P.W."/>
            <person name="Das S."/>
            <person name="Gingle A.R."/>
            <person name="Haigler C.H."/>
            <person name="Harker D."/>
            <person name="Hoffmann L.V."/>
            <person name="Hovav R."/>
            <person name="Jones D.C."/>
            <person name="Lemke C."/>
            <person name="Mansoor S."/>
            <person name="ur Rahman M."/>
            <person name="Rainville L.N."/>
            <person name="Rambani A."/>
            <person name="Reddy U.K."/>
            <person name="Rong J.K."/>
            <person name="Saranga Y."/>
            <person name="Scheffler B.E."/>
            <person name="Scheffler J.A."/>
            <person name="Stelly D.M."/>
            <person name="Triplett B.A."/>
            <person name="Van Deynze A."/>
            <person name="Vaslin M.F."/>
            <person name="Waghmare V.N."/>
            <person name="Walford S.A."/>
            <person name="Wright R.J."/>
            <person name="Zaki E.A."/>
            <person name="Zhang T."/>
            <person name="Dennis E.S."/>
            <person name="Mayer K.F."/>
            <person name="Peterson D.G."/>
            <person name="Rokhsar D.S."/>
            <person name="Wang X."/>
            <person name="Schmutz J."/>
        </authorList>
    </citation>
    <scope>NUCLEOTIDE SEQUENCE [LARGE SCALE GENOMIC DNA]</scope>
</reference>
<keyword evidence="3" id="KW-0812">Transmembrane</keyword>
<gene>
    <name evidence="4" type="ORF">B456_006G236000</name>
</gene>
<feature type="coiled-coil region" evidence="1">
    <location>
        <begin position="62"/>
        <end position="96"/>
    </location>
</feature>
<name>A0A0D2NXJ2_GOSRA</name>
<dbReference type="EMBL" id="CM001745">
    <property type="protein sequence ID" value="KJB38077.1"/>
    <property type="molecule type" value="Genomic_DNA"/>
</dbReference>
<dbReference type="AlphaFoldDB" id="A0A0D2NXJ2"/>
<feature type="compositionally biased region" description="Polar residues" evidence="2">
    <location>
        <begin position="307"/>
        <end position="316"/>
    </location>
</feature>
<dbReference type="STRING" id="29730.A0A0D2NXJ2"/>
<feature type="compositionally biased region" description="Basic residues" evidence="2">
    <location>
        <begin position="1"/>
        <end position="17"/>
    </location>
</feature>
<evidence type="ECO:0000256" key="2">
    <source>
        <dbReference type="SAM" id="MobiDB-lite"/>
    </source>
</evidence>
<proteinExistence type="predicted"/>
<evidence type="ECO:0000256" key="3">
    <source>
        <dbReference type="SAM" id="Phobius"/>
    </source>
</evidence>
<feature type="region of interest" description="Disordered" evidence="2">
    <location>
        <begin position="307"/>
        <end position="330"/>
    </location>
</feature>
<keyword evidence="5" id="KW-1185">Reference proteome</keyword>
<feature type="region of interest" description="Disordered" evidence="2">
    <location>
        <begin position="1"/>
        <end position="55"/>
    </location>
</feature>
<dbReference type="eggNOG" id="ENOG502R8S2">
    <property type="taxonomic scope" value="Eukaryota"/>
</dbReference>
<evidence type="ECO:0000313" key="4">
    <source>
        <dbReference type="EMBL" id="KJB38077.1"/>
    </source>
</evidence>
<keyword evidence="3" id="KW-1133">Transmembrane helix</keyword>
<dbReference type="Proteomes" id="UP000032304">
    <property type="component" value="Chromosome 6"/>
</dbReference>
<feature type="transmembrane region" description="Helical" evidence="3">
    <location>
        <begin position="133"/>
        <end position="154"/>
    </location>
</feature>
<sequence>MEEEKKKKRNKKKKNKQGKATEEDVDQIQNNNVTNGQNSGNALDLDTHQPNGALPNSAEEMIKELQKENELHVQKEATLQERIQHLQHENESHLQKKVYFITEEISNLSCYLFKQENAVLFSSIFYFCYEVPLFSFIFVFIYFCLSICVIQALLEETINQLRNEFDSHLKKEASLEAAIQQLQYERELHVQKVAGLGINIVGLQNEKEFWFQEKASLEEKISQLRDEKAGLHLKGATLEENVRQLEKEKESWIVTQSSTKEAISSLNRDITRLKMQVVELEESRNNLLQENQQLTENISSMQLHTQNLERNSNSDSQSEDVEKQAAGNEDLKSQIEAANVFVDKLMMENAELVEKVNVLYAILEQQSKAAEHSKVIDTTNSVPRSLENGSIMVPKLDSLEASPITNGKIESENVDGQPAAPLPQNVESKDSGEIVQIPLDDTDVRDLESQATGTEENAVPLTDAPLIGAPFRLISFVARYVSGADLVNNT</sequence>
<dbReference type="Gramene" id="KJB38077">
    <property type="protein sequence ID" value="KJB38077"/>
    <property type="gene ID" value="B456_006G236000"/>
</dbReference>
<evidence type="ECO:0000256" key="1">
    <source>
        <dbReference type="SAM" id="Coils"/>
    </source>
</evidence>
<evidence type="ECO:0000313" key="5">
    <source>
        <dbReference type="Proteomes" id="UP000032304"/>
    </source>
</evidence>
<feature type="region of interest" description="Disordered" evidence="2">
    <location>
        <begin position="408"/>
        <end position="430"/>
    </location>
</feature>
<feature type="compositionally biased region" description="Low complexity" evidence="2">
    <location>
        <begin position="29"/>
        <end position="41"/>
    </location>
</feature>